<dbReference type="InterPro" id="IPR024551">
    <property type="entry name" value="AspAT_Ic"/>
</dbReference>
<dbReference type="Gene3D" id="3.40.640.10">
    <property type="entry name" value="Type I PLP-dependent aspartate aminotransferase-like (Major domain)"/>
    <property type="match status" value="1"/>
</dbReference>
<sequence length="425" mass="47279">MTAYHQMSRQELEKEKSLLDAAYAAFQAKNLKLNMARGKPSVEQSDLSNGMFNCLSSTDYFSEDGVDCRNYGTLDGIPEMKRIFADLLHLSPDEIIVGGNSSLAMMFDNVSSNMSHGVRDGIPWSKQGEVKFLCPSPGYDRHFGICEYFHIQMIPVAMTETGPDMDEVERLVSSDPMIKGIWCVPKYSNPDGIVYSDETVLRMANLKPAASDFRIYWDDAYAIHYLYDKPATILNILRECEKAGNPNMPLIFSSFSKISFAGAGVACIAASRSNIEFIKQRMAMQTIGHDKLNQLRHARFFKDAQGVLDHMAKHAAILRPKFEAVEEALERELAPLQLAHWQNPKGGYFISVYVPEGCAKRVVQLCKEAGVVLTGAGATYPYGNDPHDSNIRVAPSYPSVEELRTAAELFCLCVKLAAAEKILSE</sequence>
<dbReference type="InterPro" id="IPR015422">
    <property type="entry name" value="PyrdxlP-dep_Trfase_small"/>
</dbReference>
<dbReference type="KEGG" id="sman:C12CBH8_15120"/>
<dbReference type="EMBL" id="AP023321">
    <property type="protein sequence ID" value="BCI60873.1"/>
    <property type="molecule type" value="Genomic_DNA"/>
</dbReference>
<dbReference type="Proteomes" id="UP000593890">
    <property type="component" value="Chromosome"/>
</dbReference>
<reference evidence="2" key="1">
    <citation type="submission" date="2020-07" db="EMBL/GenBank/DDBJ databases">
        <title>Complete genome sequencing of Clostridia bacterium strain 12CBH8.</title>
        <authorList>
            <person name="Sakamoto M."/>
            <person name="Murakami T."/>
            <person name="Mori H."/>
        </authorList>
    </citation>
    <scope>NUCLEOTIDE SEQUENCE [LARGE SCALE GENOMIC DNA]</scope>
    <source>
        <strain evidence="2">12CBH8</strain>
    </source>
</reference>
<dbReference type="AlphaFoldDB" id="A0A7I8D6M6"/>
<dbReference type="Pfam" id="PF12897">
    <property type="entry name" value="Asp_aminotransf"/>
    <property type="match status" value="1"/>
</dbReference>
<keyword evidence="2" id="KW-1185">Reference proteome</keyword>
<protein>
    <submittedName>
        <fullName evidence="1">Putative aminotransferase</fullName>
    </submittedName>
</protein>
<keyword evidence="1" id="KW-0032">Aminotransferase</keyword>
<dbReference type="InterPro" id="IPR015421">
    <property type="entry name" value="PyrdxlP-dep_Trfase_major"/>
</dbReference>
<gene>
    <name evidence="1" type="ORF">C12CBH8_15120</name>
</gene>
<dbReference type="PANTHER" id="PTHR43799">
    <property type="entry name" value="AMINOTRANSFERASE, PUTATIVE-RELATED"/>
    <property type="match status" value="1"/>
</dbReference>
<dbReference type="GO" id="GO:0004069">
    <property type="term" value="F:L-aspartate:2-oxoglutarate aminotransferase activity"/>
    <property type="evidence" value="ECO:0007669"/>
    <property type="project" value="InterPro"/>
</dbReference>
<dbReference type="Gene3D" id="3.90.1150.10">
    <property type="entry name" value="Aspartate Aminotransferase, domain 1"/>
    <property type="match status" value="1"/>
</dbReference>
<keyword evidence="1" id="KW-0808">Transferase</keyword>
<accession>A0A7I8D6M6</accession>
<dbReference type="InterPro" id="IPR015424">
    <property type="entry name" value="PyrdxlP-dep_Trfase"/>
</dbReference>
<name>A0A7I8D6M6_9FIRM</name>
<evidence type="ECO:0000313" key="2">
    <source>
        <dbReference type="Proteomes" id="UP000593890"/>
    </source>
</evidence>
<dbReference type="PANTHER" id="PTHR43799:SF1">
    <property type="entry name" value="ASPARTATE AMINOTRANSFERASE"/>
    <property type="match status" value="1"/>
</dbReference>
<organism evidence="1 2">
    <name type="scientific">Solibaculum mannosilyticum</name>
    <dbReference type="NCBI Taxonomy" id="2780922"/>
    <lineage>
        <taxon>Bacteria</taxon>
        <taxon>Bacillati</taxon>
        <taxon>Bacillota</taxon>
        <taxon>Clostridia</taxon>
        <taxon>Eubacteriales</taxon>
        <taxon>Oscillospiraceae</taxon>
        <taxon>Solibaculum</taxon>
    </lineage>
</organism>
<proteinExistence type="predicted"/>
<dbReference type="CDD" id="cd00609">
    <property type="entry name" value="AAT_like"/>
    <property type="match status" value="1"/>
</dbReference>
<evidence type="ECO:0000313" key="1">
    <source>
        <dbReference type="EMBL" id="BCI60873.1"/>
    </source>
</evidence>
<dbReference type="SUPFAM" id="SSF53383">
    <property type="entry name" value="PLP-dependent transferases"/>
    <property type="match status" value="1"/>
</dbReference>
<dbReference type="RefSeq" id="WP_090264161.1">
    <property type="nucleotide sequence ID" value="NZ_AP023321.1"/>
</dbReference>